<evidence type="ECO:0000259" key="10">
    <source>
        <dbReference type="PROSITE" id="PS50928"/>
    </source>
</evidence>
<evidence type="ECO:0000256" key="3">
    <source>
        <dbReference type="ARBA" id="ARBA00016864"/>
    </source>
</evidence>
<keyword evidence="4" id="KW-0813">Transport</keyword>
<evidence type="ECO:0000256" key="8">
    <source>
        <dbReference type="ARBA" id="ARBA00023136"/>
    </source>
</evidence>
<dbReference type="PANTHER" id="PTHR43470:SF3">
    <property type="entry name" value="PHOSPHATE TRANSPORT SYSTEM PERMEASE PROTEIN PSTA-RELATED"/>
    <property type="match status" value="1"/>
</dbReference>
<evidence type="ECO:0000256" key="2">
    <source>
        <dbReference type="ARBA" id="ARBA00007069"/>
    </source>
</evidence>
<dbReference type="InterPro" id="IPR035906">
    <property type="entry name" value="MetI-like_sf"/>
</dbReference>
<comment type="similarity">
    <text evidence="2 9">Belongs to the binding-protein-dependent transport system permease family. CysTW subfamily.</text>
</comment>
<organism evidence="11 12">
    <name type="scientific">Chitiniphilus purpureus</name>
    <dbReference type="NCBI Taxonomy" id="2981137"/>
    <lineage>
        <taxon>Bacteria</taxon>
        <taxon>Pseudomonadati</taxon>
        <taxon>Pseudomonadota</taxon>
        <taxon>Betaproteobacteria</taxon>
        <taxon>Neisseriales</taxon>
        <taxon>Chitinibacteraceae</taxon>
        <taxon>Chitiniphilus</taxon>
    </lineage>
</organism>
<evidence type="ECO:0000313" key="12">
    <source>
        <dbReference type="Proteomes" id="UP001061302"/>
    </source>
</evidence>
<evidence type="ECO:0000256" key="5">
    <source>
        <dbReference type="ARBA" id="ARBA00022475"/>
    </source>
</evidence>
<feature type="transmembrane region" description="Helical" evidence="9">
    <location>
        <begin position="20"/>
        <end position="42"/>
    </location>
</feature>
<dbReference type="CDD" id="cd06261">
    <property type="entry name" value="TM_PBP2"/>
    <property type="match status" value="1"/>
</dbReference>
<dbReference type="EMBL" id="CP106753">
    <property type="protein sequence ID" value="UXY15884.1"/>
    <property type="molecule type" value="Genomic_DNA"/>
</dbReference>
<comment type="caution">
    <text evidence="9">Lacks conserved residue(s) required for the propagation of feature annotation.</text>
</comment>
<dbReference type="Gene3D" id="1.10.3720.10">
    <property type="entry name" value="MetI-like"/>
    <property type="match status" value="1"/>
</dbReference>
<feature type="transmembrane region" description="Helical" evidence="9">
    <location>
        <begin position="138"/>
        <end position="156"/>
    </location>
</feature>
<evidence type="ECO:0000256" key="4">
    <source>
        <dbReference type="ARBA" id="ARBA00022448"/>
    </source>
</evidence>
<feature type="transmembrane region" description="Helical" evidence="9">
    <location>
        <begin position="254"/>
        <end position="274"/>
    </location>
</feature>
<sequence>MSALGSGMPYPRERLWTGFLWAGSLLVAAMLLWPLLIVILEGSHALSLEFFTGSPSDAGRSGGILPILVSTLAIVSISLAAALPLAFAIAVMLTEVCRPDGWIATAMRCSLDILAGVPSVVFGLFGLSLFCRQLGMGYSIAAGGLALACMILPTLARALTTALEAAGEQHRVSGAALGLSKPAVLCSVTVPVALPGICAGLILAMTRALAETAVLLFTSGYSDRMPESIMDSGRSISIHIYDLSTNVPGGMPNAYGSALALLLMLTVLSAAVHWGTRWMHKHMTGASQR</sequence>
<feature type="transmembrane region" description="Helical" evidence="9">
    <location>
        <begin position="63"/>
        <end position="93"/>
    </location>
</feature>
<comment type="subcellular location">
    <subcellularLocation>
        <location evidence="9">Cell inner membrane</location>
        <topology evidence="9">Multi-pass membrane protein</topology>
    </subcellularLocation>
    <subcellularLocation>
        <location evidence="1">Cell membrane</location>
        <topology evidence="1">Multi-pass membrane protein</topology>
    </subcellularLocation>
</comment>
<accession>A0ABY6DND7</accession>
<evidence type="ECO:0000313" key="11">
    <source>
        <dbReference type="EMBL" id="UXY15884.1"/>
    </source>
</evidence>
<evidence type="ECO:0000256" key="1">
    <source>
        <dbReference type="ARBA" id="ARBA00004651"/>
    </source>
</evidence>
<gene>
    <name evidence="11" type="primary">pstA</name>
    <name evidence="11" type="ORF">N8I74_02385</name>
</gene>
<keyword evidence="6 9" id="KW-0812">Transmembrane</keyword>
<dbReference type="PROSITE" id="PS50928">
    <property type="entry name" value="ABC_TM1"/>
    <property type="match status" value="1"/>
</dbReference>
<keyword evidence="8 9" id="KW-0472">Membrane</keyword>
<dbReference type="Pfam" id="PF00528">
    <property type="entry name" value="BPD_transp_1"/>
    <property type="match status" value="1"/>
</dbReference>
<dbReference type="SUPFAM" id="SSF161098">
    <property type="entry name" value="MetI-like"/>
    <property type="match status" value="1"/>
</dbReference>
<dbReference type="InterPro" id="IPR000515">
    <property type="entry name" value="MetI-like"/>
</dbReference>
<keyword evidence="7 9" id="KW-1133">Transmembrane helix</keyword>
<dbReference type="RefSeq" id="WP_263125320.1">
    <property type="nucleotide sequence ID" value="NZ_CP106753.1"/>
</dbReference>
<reference evidence="11" key="1">
    <citation type="submission" date="2022-10" db="EMBL/GenBank/DDBJ databases">
        <title>Chitiniphilus purpureus sp. nov., a novel chitin-degrading bacterium isolated from crawfish pond sediment.</title>
        <authorList>
            <person name="Li K."/>
        </authorList>
    </citation>
    <scope>NUCLEOTIDE SEQUENCE</scope>
    <source>
        <strain evidence="11">CD1</strain>
    </source>
</reference>
<keyword evidence="12" id="KW-1185">Reference proteome</keyword>
<evidence type="ECO:0000256" key="6">
    <source>
        <dbReference type="ARBA" id="ARBA00022692"/>
    </source>
</evidence>
<feature type="domain" description="ABC transmembrane type-1" evidence="10">
    <location>
        <begin position="68"/>
        <end position="272"/>
    </location>
</feature>
<name>A0ABY6DND7_9NEIS</name>
<proteinExistence type="inferred from homology"/>
<dbReference type="Proteomes" id="UP001061302">
    <property type="component" value="Chromosome"/>
</dbReference>
<evidence type="ECO:0000256" key="9">
    <source>
        <dbReference type="RuleBase" id="RU363043"/>
    </source>
</evidence>
<dbReference type="NCBIfam" id="TIGR00974">
    <property type="entry name" value="3a0107s02c"/>
    <property type="match status" value="1"/>
</dbReference>
<dbReference type="InterPro" id="IPR005672">
    <property type="entry name" value="Phosphate_PstA"/>
</dbReference>
<feature type="transmembrane region" description="Helical" evidence="9">
    <location>
        <begin position="113"/>
        <end position="131"/>
    </location>
</feature>
<evidence type="ECO:0000256" key="7">
    <source>
        <dbReference type="ARBA" id="ARBA00022989"/>
    </source>
</evidence>
<protein>
    <recommendedName>
        <fullName evidence="3 9">Phosphate transport system permease protein PstA</fullName>
    </recommendedName>
</protein>
<keyword evidence="5 9" id="KW-1003">Cell membrane</keyword>
<dbReference type="PANTHER" id="PTHR43470">
    <property type="entry name" value="PHOSPHATE TRANSPORT SYSTEM PERMEASE PROTEIN PSTA-RELATED"/>
    <property type="match status" value="1"/>
</dbReference>